<organism evidence="1 2">
    <name type="scientific">Sphingobium fuliginis (strain ATCC 27551)</name>
    <dbReference type="NCBI Taxonomy" id="336203"/>
    <lineage>
        <taxon>Bacteria</taxon>
        <taxon>Pseudomonadati</taxon>
        <taxon>Pseudomonadota</taxon>
        <taxon>Alphaproteobacteria</taxon>
        <taxon>Sphingomonadales</taxon>
        <taxon>Sphingomonadaceae</taxon>
        <taxon>Sphingobium</taxon>
    </lineage>
</organism>
<reference evidence="2" key="1">
    <citation type="journal article" date="2019" name="Int. J. Syst. Evol. Microbiol.">
        <title>The Global Catalogue of Microorganisms (GCM) 10K type strain sequencing project: providing services to taxonomists for standard genome sequencing and annotation.</title>
        <authorList>
            <consortium name="The Broad Institute Genomics Platform"/>
            <consortium name="The Broad Institute Genome Sequencing Center for Infectious Disease"/>
            <person name="Wu L."/>
            <person name="Ma J."/>
        </authorList>
    </citation>
    <scope>NUCLEOTIDE SEQUENCE [LARGE SCALE GENOMIC DNA]</scope>
    <source>
        <strain evidence="2">CCM 7327</strain>
    </source>
</reference>
<sequence length="98" mass="10148">MVADTPCAFFSVIASIAVPSASVPAGARLASAASAAVLVIIRTAPYDNVAKTVLFIKAFRMQFLPDAIDASLEGIYSYKIIGRNPVPAALLFDSSGEG</sequence>
<keyword evidence="2" id="KW-1185">Reference proteome</keyword>
<comment type="caution">
    <text evidence="1">The sequence shown here is derived from an EMBL/GenBank/DDBJ whole genome shotgun (WGS) entry which is preliminary data.</text>
</comment>
<evidence type="ECO:0000313" key="2">
    <source>
        <dbReference type="Proteomes" id="UP000628109"/>
    </source>
</evidence>
<evidence type="ECO:0000313" key="1">
    <source>
        <dbReference type="EMBL" id="GFZ80497.1"/>
    </source>
</evidence>
<dbReference type="Proteomes" id="UP000628109">
    <property type="component" value="Unassembled WGS sequence"/>
</dbReference>
<proteinExistence type="predicted"/>
<evidence type="ECO:0008006" key="3">
    <source>
        <dbReference type="Google" id="ProtNLM"/>
    </source>
</evidence>
<name>A0ABQ1ENY5_SPHSA</name>
<protein>
    <recommendedName>
        <fullName evidence="3">Secreted protein</fullName>
    </recommendedName>
</protein>
<gene>
    <name evidence="1" type="ORF">GCM10019071_06780</name>
</gene>
<dbReference type="EMBL" id="BMDU01000001">
    <property type="protein sequence ID" value="GFZ80497.1"/>
    <property type="molecule type" value="Genomic_DNA"/>
</dbReference>
<accession>A0ABQ1ENY5</accession>